<proteinExistence type="predicted"/>
<dbReference type="InterPro" id="IPR011051">
    <property type="entry name" value="RmlC_Cupin_sf"/>
</dbReference>
<accession>A0A562TVF0</accession>
<comment type="caution">
    <text evidence="2">The sequence shown here is derived from an EMBL/GenBank/DDBJ whole genome shotgun (WGS) entry which is preliminary data.</text>
</comment>
<dbReference type="PANTHER" id="PTHR33387:SF3">
    <property type="entry name" value="DUF985 DOMAIN-CONTAINING PROTEIN"/>
    <property type="match status" value="1"/>
</dbReference>
<evidence type="ECO:0000259" key="1">
    <source>
        <dbReference type="Pfam" id="PF06172"/>
    </source>
</evidence>
<evidence type="ECO:0000313" key="2">
    <source>
        <dbReference type="EMBL" id="TWI97515.1"/>
    </source>
</evidence>
<dbReference type="SUPFAM" id="SSF51182">
    <property type="entry name" value="RmlC-like cupins"/>
    <property type="match status" value="1"/>
</dbReference>
<protein>
    <recommendedName>
        <fullName evidence="1">DUF985 domain-containing protein</fullName>
    </recommendedName>
</protein>
<gene>
    <name evidence="2" type="ORF">JN11_03334</name>
</gene>
<dbReference type="Gene3D" id="2.60.120.10">
    <property type="entry name" value="Jelly Rolls"/>
    <property type="match status" value="1"/>
</dbReference>
<sequence>MPTPQNIIDWLKLQPNEAEGGFFASVYTSAINLPDSVLPGFPPVKGGRPLCSAIYYFLEQGTFSAMHKVNGDMLYHFYSGDPVQMLLLYPENYPNRYEICTFSNDMSAGSYPMKVIPGGTWIGSRLTPAGEYALMGVSMAPGFSPVDYTIAKRKDLLKEYPEVSEFITDLTKD</sequence>
<dbReference type="InterPro" id="IPR039935">
    <property type="entry name" value="YML079W-like"/>
</dbReference>
<evidence type="ECO:0000313" key="3">
    <source>
        <dbReference type="Proteomes" id="UP000317010"/>
    </source>
</evidence>
<reference evidence="2 3" key="1">
    <citation type="submission" date="2019-07" db="EMBL/GenBank/DDBJ databases">
        <title>Genomic Encyclopedia of Archaeal and Bacterial Type Strains, Phase II (KMG-II): from individual species to whole genera.</title>
        <authorList>
            <person name="Goeker M."/>
        </authorList>
    </citation>
    <scope>NUCLEOTIDE SEQUENCE [LARGE SCALE GENOMIC DNA]</scope>
    <source>
        <strain evidence="2 3">ATCC BAA-1854</strain>
    </source>
</reference>
<organism evidence="2 3">
    <name type="scientific">Mucilaginibacter frigoritolerans</name>
    <dbReference type="NCBI Taxonomy" id="652788"/>
    <lineage>
        <taxon>Bacteria</taxon>
        <taxon>Pseudomonadati</taxon>
        <taxon>Bacteroidota</taxon>
        <taxon>Sphingobacteriia</taxon>
        <taxon>Sphingobacteriales</taxon>
        <taxon>Sphingobacteriaceae</taxon>
        <taxon>Mucilaginibacter</taxon>
    </lineage>
</organism>
<dbReference type="InterPro" id="IPR009327">
    <property type="entry name" value="Cupin_DUF985"/>
</dbReference>
<keyword evidence="3" id="KW-1185">Reference proteome</keyword>
<feature type="domain" description="DUF985" evidence="1">
    <location>
        <begin position="5"/>
        <end position="150"/>
    </location>
</feature>
<dbReference type="EMBL" id="VLLI01000010">
    <property type="protein sequence ID" value="TWI97515.1"/>
    <property type="molecule type" value="Genomic_DNA"/>
</dbReference>
<name>A0A562TVF0_9SPHI</name>
<dbReference type="PANTHER" id="PTHR33387">
    <property type="entry name" value="RMLC-LIKE JELLY ROLL FOLD PROTEIN"/>
    <property type="match status" value="1"/>
</dbReference>
<dbReference type="CDD" id="cd06121">
    <property type="entry name" value="cupin_YML079wp"/>
    <property type="match status" value="1"/>
</dbReference>
<dbReference type="InterPro" id="IPR014710">
    <property type="entry name" value="RmlC-like_jellyroll"/>
</dbReference>
<dbReference type="Proteomes" id="UP000317010">
    <property type="component" value="Unassembled WGS sequence"/>
</dbReference>
<dbReference type="RefSeq" id="WP_144914302.1">
    <property type="nucleotide sequence ID" value="NZ_VLLI01000010.1"/>
</dbReference>
<dbReference type="Pfam" id="PF06172">
    <property type="entry name" value="Cupin_5"/>
    <property type="match status" value="1"/>
</dbReference>
<dbReference type="OrthoDB" id="9798288at2"/>
<dbReference type="AlphaFoldDB" id="A0A562TVF0"/>